<name>A0A9P5LE49_9HYPO</name>
<evidence type="ECO:0000256" key="1">
    <source>
        <dbReference type="SAM" id="MobiDB-lite"/>
    </source>
</evidence>
<feature type="region of interest" description="Disordered" evidence="1">
    <location>
        <begin position="141"/>
        <end position="172"/>
    </location>
</feature>
<accession>A0A9P5LE49</accession>
<reference evidence="2" key="1">
    <citation type="submission" date="2020-03" db="EMBL/GenBank/DDBJ databases">
        <title>Draft Genome Sequence of Cylindrodendrum hubeiense.</title>
        <authorList>
            <person name="Buettner E."/>
            <person name="Kellner H."/>
        </authorList>
    </citation>
    <scope>NUCLEOTIDE SEQUENCE</scope>
    <source>
        <strain evidence="2">IHI 201604</strain>
    </source>
</reference>
<dbReference type="AlphaFoldDB" id="A0A9P5LE49"/>
<evidence type="ECO:0000313" key="2">
    <source>
        <dbReference type="EMBL" id="KAF7547756.1"/>
    </source>
</evidence>
<feature type="compositionally biased region" description="Basic and acidic residues" evidence="1">
    <location>
        <begin position="141"/>
        <end position="161"/>
    </location>
</feature>
<organism evidence="2 3">
    <name type="scientific">Cylindrodendrum hubeiense</name>
    <dbReference type="NCBI Taxonomy" id="595255"/>
    <lineage>
        <taxon>Eukaryota</taxon>
        <taxon>Fungi</taxon>
        <taxon>Dikarya</taxon>
        <taxon>Ascomycota</taxon>
        <taxon>Pezizomycotina</taxon>
        <taxon>Sordariomycetes</taxon>
        <taxon>Hypocreomycetidae</taxon>
        <taxon>Hypocreales</taxon>
        <taxon>Nectriaceae</taxon>
        <taxon>Cylindrodendrum</taxon>
    </lineage>
</organism>
<protein>
    <submittedName>
        <fullName evidence="2">Uncharacterized protein</fullName>
    </submittedName>
</protein>
<proteinExistence type="predicted"/>
<comment type="caution">
    <text evidence="2">The sequence shown here is derived from an EMBL/GenBank/DDBJ whole genome shotgun (WGS) entry which is preliminary data.</text>
</comment>
<gene>
    <name evidence="2" type="ORF">G7Z17_g7502</name>
</gene>
<keyword evidence="3" id="KW-1185">Reference proteome</keyword>
<evidence type="ECO:0000313" key="3">
    <source>
        <dbReference type="Proteomes" id="UP000722485"/>
    </source>
</evidence>
<dbReference type="EMBL" id="JAANBB010000168">
    <property type="protein sequence ID" value="KAF7547756.1"/>
    <property type="molecule type" value="Genomic_DNA"/>
</dbReference>
<dbReference type="Proteomes" id="UP000722485">
    <property type="component" value="Unassembled WGS sequence"/>
</dbReference>
<sequence length="291" mass="32915">MNNTPNRSGGGGHGFSHYNRDGYDHDGYDRDGYDRDGYDRGGFDRDGFARDGFDGAGYDHHGYNLSGYNRRGHYYGNYRPSNGRVALSSRGDTQGRGDLQRQLETERATVESLRKSIASLQITADSGKKVEADLQRQLETERATVKSLRDSVSQVREETGRKRPRPSSAQEEASALSKFLTRIGTAAERLHVIESQHFDMLGIVVVLLLTLSEDAACRRLHQFMEEGPLDAWFCFDDVHNHGSKTSKVYPNERDQCDDHGYACTFVMVTIQGDKRRLRLRSLDDERPEGER</sequence>